<gene>
    <name evidence="6" type="ordered locus">Halhy_5737</name>
</gene>
<dbReference type="OrthoDB" id="9761532at2"/>
<accession>F4KWW0</accession>
<dbReference type="InterPro" id="IPR011650">
    <property type="entry name" value="Peptidase_M20_dimer"/>
</dbReference>
<evidence type="ECO:0000313" key="6">
    <source>
        <dbReference type="EMBL" id="AEE53560.1"/>
    </source>
</evidence>
<dbReference type="Gene3D" id="3.30.70.360">
    <property type="match status" value="1"/>
</dbReference>
<name>F4KWW0_HALH1</name>
<dbReference type="Gene3D" id="3.40.630.10">
    <property type="entry name" value="Zn peptidases"/>
    <property type="match status" value="1"/>
</dbReference>
<evidence type="ECO:0000259" key="5">
    <source>
        <dbReference type="Pfam" id="PF07687"/>
    </source>
</evidence>
<evidence type="ECO:0000256" key="1">
    <source>
        <dbReference type="ARBA" id="ARBA00022670"/>
    </source>
</evidence>
<keyword evidence="4" id="KW-0732">Signal</keyword>
<dbReference type="GO" id="GO:0006508">
    <property type="term" value="P:proteolysis"/>
    <property type="evidence" value="ECO:0007669"/>
    <property type="project" value="UniProtKB-KW"/>
</dbReference>
<sequence>MKRISILLPIVLLVFPLLAQDANSQKINASHVNRHHALLAEYVQFCAIPNTWNDAEQLRQNASFIIEMMKKRGITNARTLEAEVPGAIPAVYGEILTPGATQTLIFYAHYDGQPVNPAKWAEGLSPFKPQLLTTSLDKGGQFIDFPTANTPINNDWRLYGRATADDKAGVFTILNAYDAIRQSGLAPKLNLKFFFEGEEEKGSTNLEAILAQHKDLLKADAWIIVDGPMHASGRKQITFGVRGDVNMNLTVLGAKRPLHSGNYGNWAPNPALKLVHLLASMKNNRGKVLIDGFYDDVVPLSKTERKALAAIPDPAPIMQKDLAFAAAENPKRSFLESITTIPTLNINGIESANVGRLASNIIPTMATVTLDLRLVKGNDVQRQIQKVVDHVKKQGYYVLDHEPTDEERMQYPNIAIIRNGVGYNAQRTSMDVPISQAVIKAVRSTSKEEIILMPSTGGSLPLFLFEKVLNTPPITIPVVNYDNNQHGENENLRVGCLWDGIETIAAVMMMGGF</sequence>
<keyword evidence="7" id="KW-1185">Reference proteome</keyword>
<dbReference type="EMBL" id="CP002691">
    <property type="protein sequence ID" value="AEE53560.1"/>
    <property type="molecule type" value="Genomic_DNA"/>
</dbReference>
<feature type="chain" id="PRO_5003312237" evidence="4">
    <location>
        <begin position="20"/>
        <end position="513"/>
    </location>
</feature>
<evidence type="ECO:0000256" key="4">
    <source>
        <dbReference type="SAM" id="SignalP"/>
    </source>
</evidence>
<feature type="signal peptide" evidence="4">
    <location>
        <begin position="1"/>
        <end position="19"/>
    </location>
</feature>
<keyword evidence="3" id="KW-0378">Hydrolase</keyword>
<dbReference type="Proteomes" id="UP000008461">
    <property type="component" value="Chromosome"/>
</dbReference>
<dbReference type="Pfam" id="PF07687">
    <property type="entry name" value="M20_dimer"/>
    <property type="match status" value="1"/>
</dbReference>
<dbReference type="STRING" id="760192.Halhy_5737"/>
<dbReference type="GO" id="GO:0008233">
    <property type="term" value="F:peptidase activity"/>
    <property type="evidence" value="ECO:0007669"/>
    <property type="project" value="UniProtKB-KW"/>
</dbReference>
<protein>
    <submittedName>
        <fullName evidence="6">Peptidase M20</fullName>
    </submittedName>
</protein>
<dbReference type="RefSeq" id="WP_013768089.1">
    <property type="nucleotide sequence ID" value="NC_015510.1"/>
</dbReference>
<evidence type="ECO:0000313" key="7">
    <source>
        <dbReference type="Proteomes" id="UP000008461"/>
    </source>
</evidence>
<dbReference type="Pfam" id="PF01546">
    <property type="entry name" value="Peptidase_M20"/>
    <property type="match status" value="1"/>
</dbReference>
<evidence type="ECO:0000256" key="2">
    <source>
        <dbReference type="ARBA" id="ARBA00022723"/>
    </source>
</evidence>
<reference key="2">
    <citation type="submission" date="2011-04" db="EMBL/GenBank/DDBJ databases">
        <title>Complete sequence of chromosome of Haliscomenobacter hydrossis DSM 1100.</title>
        <authorList>
            <consortium name="US DOE Joint Genome Institute (JGI-PGF)"/>
            <person name="Lucas S."/>
            <person name="Han J."/>
            <person name="Lapidus A."/>
            <person name="Bruce D."/>
            <person name="Goodwin L."/>
            <person name="Pitluck S."/>
            <person name="Peters L."/>
            <person name="Kyrpides N."/>
            <person name="Mavromatis K."/>
            <person name="Ivanova N."/>
            <person name="Ovchinnikova G."/>
            <person name="Pagani I."/>
            <person name="Daligault H."/>
            <person name="Detter J.C."/>
            <person name="Han C."/>
            <person name="Land M."/>
            <person name="Hauser L."/>
            <person name="Markowitz V."/>
            <person name="Cheng J.-F."/>
            <person name="Hugenholtz P."/>
            <person name="Woyke T."/>
            <person name="Wu D."/>
            <person name="Verbarg S."/>
            <person name="Frueling A."/>
            <person name="Brambilla E."/>
            <person name="Klenk H.-P."/>
            <person name="Eisen J.A."/>
        </authorList>
    </citation>
    <scope>NUCLEOTIDE SEQUENCE</scope>
    <source>
        <strain>DSM 1100</strain>
    </source>
</reference>
<proteinExistence type="predicted"/>
<dbReference type="GO" id="GO:0046872">
    <property type="term" value="F:metal ion binding"/>
    <property type="evidence" value="ECO:0007669"/>
    <property type="project" value="UniProtKB-KW"/>
</dbReference>
<keyword evidence="1" id="KW-0645">Protease</keyword>
<reference evidence="6 7" key="1">
    <citation type="journal article" date="2011" name="Stand. Genomic Sci.">
        <title>Complete genome sequence of Haliscomenobacter hydrossis type strain (O).</title>
        <authorList>
            <consortium name="US DOE Joint Genome Institute (JGI-PGF)"/>
            <person name="Daligault H."/>
            <person name="Lapidus A."/>
            <person name="Zeytun A."/>
            <person name="Nolan M."/>
            <person name="Lucas S."/>
            <person name="Del Rio T.G."/>
            <person name="Tice H."/>
            <person name="Cheng J.F."/>
            <person name="Tapia R."/>
            <person name="Han C."/>
            <person name="Goodwin L."/>
            <person name="Pitluck S."/>
            <person name="Liolios K."/>
            <person name="Pagani I."/>
            <person name="Ivanova N."/>
            <person name="Huntemann M."/>
            <person name="Mavromatis K."/>
            <person name="Mikhailova N."/>
            <person name="Pati A."/>
            <person name="Chen A."/>
            <person name="Palaniappan K."/>
            <person name="Land M."/>
            <person name="Hauser L."/>
            <person name="Brambilla E.M."/>
            <person name="Rohde M."/>
            <person name="Verbarg S."/>
            <person name="Goker M."/>
            <person name="Bristow J."/>
            <person name="Eisen J.A."/>
            <person name="Markowitz V."/>
            <person name="Hugenholtz P."/>
            <person name="Kyrpides N.C."/>
            <person name="Klenk H.P."/>
            <person name="Woyke T."/>
        </authorList>
    </citation>
    <scope>NUCLEOTIDE SEQUENCE [LARGE SCALE GENOMIC DNA]</scope>
    <source>
        <strain evidence="7">ATCC 27775 / DSM 1100 / LMG 10767 / O</strain>
    </source>
</reference>
<feature type="domain" description="Peptidase M20 dimerisation" evidence="5">
    <location>
        <begin position="240"/>
        <end position="394"/>
    </location>
</feature>
<keyword evidence="2" id="KW-0479">Metal-binding</keyword>
<dbReference type="HOGENOM" id="CLU_029469_2_1_10"/>
<evidence type="ECO:0000256" key="3">
    <source>
        <dbReference type="ARBA" id="ARBA00022801"/>
    </source>
</evidence>
<dbReference type="eggNOG" id="COG0624">
    <property type="taxonomic scope" value="Bacteria"/>
</dbReference>
<dbReference type="PANTHER" id="PTHR43270">
    <property type="entry name" value="BETA-ALA-HIS DIPEPTIDASE"/>
    <property type="match status" value="1"/>
</dbReference>
<dbReference type="SUPFAM" id="SSF53187">
    <property type="entry name" value="Zn-dependent exopeptidases"/>
    <property type="match status" value="1"/>
</dbReference>
<dbReference type="KEGG" id="hhy:Halhy_5737"/>
<dbReference type="AlphaFoldDB" id="F4KWW0"/>
<dbReference type="PANTHER" id="PTHR43270:SF8">
    <property type="entry name" value="DI- AND TRIPEPTIDASE DUG2-RELATED"/>
    <property type="match status" value="1"/>
</dbReference>
<organism evidence="6 7">
    <name type="scientific">Haliscomenobacter hydrossis (strain ATCC 27775 / DSM 1100 / LMG 10767 / O)</name>
    <dbReference type="NCBI Taxonomy" id="760192"/>
    <lineage>
        <taxon>Bacteria</taxon>
        <taxon>Pseudomonadati</taxon>
        <taxon>Bacteroidota</taxon>
        <taxon>Saprospiria</taxon>
        <taxon>Saprospirales</taxon>
        <taxon>Haliscomenobacteraceae</taxon>
        <taxon>Haliscomenobacter</taxon>
    </lineage>
</organism>
<dbReference type="InterPro" id="IPR002933">
    <property type="entry name" value="Peptidase_M20"/>
</dbReference>
<dbReference type="InterPro" id="IPR051458">
    <property type="entry name" value="Cyt/Met_Dipeptidase"/>
</dbReference>